<reference evidence="1" key="1">
    <citation type="submission" date="2025-08" db="UniProtKB">
        <authorList>
            <consortium name="Ensembl"/>
        </authorList>
    </citation>
    <scope>IDENTIFICATION</scope>
</reference>
<protein>
    <submittedName>
        <fullName evidence="1">Uncharacterized protein</fullName>
    </submittedName>
</protein>
<organism evidence="1 2">
    <name type="scientific">Chinchilla lanigera</name>
    <name type="common">Long-tailed chinchilla</name>
    <name type="synonym">Chinchilla villidera</name>
    <dbReference type="NCBI Taxonomy" id="34839"/>
    <lineage>
        <taxon>Eukaryota</taxon>
        <taxon>Metazoa</taxon>
        <taxon>Chordata</taxon>
        <taxon>Craniata</taxon>
        <taxon>Vertebrata</taxon>
        <taxon>Euteleostomi</taxon>
        <taxon>Mammalia</taxon>
        <taxon>Eutheria</taxon>
        <taxon>Euarchontoglires</taxon>
        <taxon>Glires</taxon>
        <taxon>Rodentia</taxon>
        <taxon>Hystricomorpha</taxon>
        <taxon>Chinchillidae</taxon>
        <taxon>Chinchilla</taxon>
    </lineage>
</organism>
<sequence>MATEQQEEVGVAVEEFGRQSVVWRPTHRVVGAADAQHGHGSLVHIPERVIAIPVCVPADGETLGVAEEGLLKLSQGAALEQLVGIHCVLQGCRIPGIMLVVFLFLCSYCCPDDDKGV</sequence>
<name>A0A8C2V950_CHILA</name>
<dbReference type="OMA" id="QFVGVHC"/>
<dbReference type="Proteomes" id="UP000694398">
    <property type="component" value="Unassembled WGS sequence"/>
</dbReference>
<keyword evidence="2" id="KW-1185">Reference proteome</keyword>
<accession>A0A8C2V950</accession>
<reference evidence="1" key="2">
    <citation type="submission" date="2025-09" db="UniProtKB">
        <authorList>
            <consortium name="Ensembl"/>
        </authorList>
    </citation>
    <scope>IDENTIFICATION</scope>
</reference>
<dbReference type="Ensembl" id="ENSCLAT00000010110.1">
    <property type="protein sequence ID" value="ENSCLAP00000009980.1"/>
    <property type="gene ID" value="ENSCLAG00000006911.1"/>
</dbReference>
<dbReference type="GeneTree" id="ENSGT01030000235034"/>
<proteinExistence type="predicted"/>
<evidence type="ECO:0000313" key="2">
    <source>
        <dbReference type="Proteomes" id="UP000694398"/>
    </source>
</evidence>
<evidence type="ECO:0000313" key="1">
    <source>
        <dbReference type="Ensembl" id="ENSCLAP00000009980.1"/>
    </source>
</evidence>
<dbReference type="AlphaFoldDB" id="A0A8C2V950"/>